<keyword evidence="3" id="KW-1185">Reference proteome</keyword>
<keyword evidence="1" id="KW-1133">Transmembrane helix</keyword>
<dbReference type="EMBL" id="SRLO01000130">
    <property type="protein sequence ID" value="TNN72974.1"/>
    <property type="molecule type" value="Genomic_DNA"/>
</dbReference>
<evidence type="ECO:0000313" key="3">
    <source>
        <dbReference type="Proteomes" id="UP000314294"/>
    </source>
</evidence>
<comment type="caution">
    <text evidence="2">The sequence shown here is derived from an EMBL/GenBank/DDBJ whole genome shotgun (WGS) entry which is preliminary data.</text>
</comment>
<reference evidence="2 3" key="1">
    <citation type="submission" date="2019-03" db="EMBL/GenBank/DDBJ databases">
        <title>First draft genome of Liparis tanakae, snailfish: a comprehensive survey of snailfish specific genes.</title>
        <authorList>
            <person name="Kim W."/>
            <person name="Song I."/>
            <person name="Jeong J.-H."/>
            <person name="Kim D."/>
            <person name="Kim S."/>
            <person name="Ryu S."/>
            <person name="Song J.Y."/>
            <person name="Lee S.K."/>
        </authorList>
    </citation>
    <scope>NUCLEOTIDE SEQUENCE [LARGE SCALE GENOMIC DNA]</scope>
    <source>
        <tissue evidence="2">Muscle</tissue>
    </source>
</reference>
<dbReference type="PANTHER" id="PTHR44444">
    <property type="entry name" value="PROTEIN SEL-1 HOMOLOG 3"/>
    <property type="match status" value="1"/>
</dbReference>
<dbReference type="SUPFAM" id="SSF81901">
    <property type="entry name" value="HCP-like"/>
    <property type="match status" value="1"/>
</dbReference>
<evidence type="ECO:0000256" key="1">
    <source>
        <dbReference type="SAM" id="Phobius"/>
    </source>
</evidence>
<dbReference type="Gene3D" id="1.25.40.10">
    <property type="entry name" value="Tetratricopeptide repeat domain"/>
    <property type="match status" value="1"/>
</dbReference>
<dbReference type="AlphaFoldDB" id="A0A4Z2I6N2"/>
<sequence length="148" mass="16529">MRPKYALIRMGDLLYEGQRDGQKDLFSAAATYALAARRNTPQGWYNLGLLAEEGYRLPLSVLIDLGLSELFLADDSLVLSTLYKRCRDSEDTHSYLPCSLALFNVHLRSFQTDYSAAIKFSSTVAVIAAPAIFLILLGVLRRHTRSPT</sequence>
<dbReference type="Proteomes" id="UP000314294">
    <property type="component" value="Unassembled WGS sequence"/>
</dbReference>
<feature type="transmembrane region" description="Helical" evidence="1">
    <location>
        <begin position="116"/>
        <end position="140"/>
    </location>
</feature>
<keyword evidence="1" id="KW-0812">Transmembrane</keyword>
<dbReference type="InterPro" id="IPR042756">
    <property type="entry name" value="Sel-1L3"/>
</dbReference>
<evidence type="ECO:0000313" key="2">
    <source>
        <dbReference type="EMBL" id="TNN72974.1"/>
    </source>
</evidence>
<proteinExistence type="predicted"/>
<dbReference type="PANTHER" id="PTHR44444:SF4">
    <property type="entry name" value="PROTEIN SEL-1 HOMOLOG 3 ISOFORM X1"/>
    <property type="match status" value="1"/>
</dbReference>
<keyword evidence="1" id="KW-0472">Membrane</keyword>
<protein>
    <submittedName>
        <fullName evidence="2">Protein sel-1 3</fullName>
    </submittedName>
</protein>
<gene>
    <name evidence="2" type="primary">SEL1L3_0</name>
    <name evidence="2" type="ORF">EYF80_016764</name>
</gene>
<dbReference type="InterPro" id="IPR011990">
    <property type="entry name" value="TPR-like_helical_dom_sf"/>
</dbReference>
<dbReference type="OrthoDB" id="272077at2759"/>
<name>A0A4Z2I6N2_9TELE</name>
<accession>A0A4Z2I6N2</accession>
<organism evidence="2 3">
    <name type="scientific">Liparis tanakae</name>
    <name type="common">Tanaka's snailfish</name>
    <dbReference type="NCBI Taxonomy" id="230148"/>
    <lineage>
        <taxon>Eukaryota</taxon>
        <taxon>Metazoa</taxon>
        <taxon>Chordata</taxon>
        <taxon>Craniata</taxon>
        <taxon>Vertebrata</taxon>
        <taxon>Euteleostomi</taxon>
        <taxon>Actinopterygii</taxon>
        <taxon>Neopterygii</taxon>
        <taxon>Teleostei</taxon>
        <taxon>Neoteleostei</taxon>
        <taxon>Acanthomorphata</taxon>
        <taxon>Eupercaria</taxon>
        <taxon>Perciformes</taxon>
        <taxon>Cottioidei</taxon>
        <taxon>Cottales</taxon>
        <taxon>Liparidae</taxon>
        <taxon>Liparis</taxon>
    </lineage>
</organism>